<organism evidence="2 3">
    <name type="scientific">Mangrovivirga cuniculi</name>
    <dbReference type="NCBI Taxonomy" id="2715131"/>
    <lineage>
        <taxon>Bacteria</taxon>
        <taxon>Pseudomonadati</taxon>
        <taxon>Bacteroidota</taxon>
        <taxon>Cytophagia</taxon>
        <taxon>Cytophagales</taxon>
        <taxon>Mangrovivirgaceae</taxon>
        <taxon>Mangrovivirga</taxon>
    </lineage>
</organism>
<dbReference type="RefSeq" id="WP_137092482.1">
    <property type="nucleotide sequence ID" value="NZ_CP028923.1"/>
</dbReference>
<dbReference type="InterPro" id="IPR012338">
    <property type="entry name" value="Beta-lactam/transpept-like"/>
</dbReference>
<dbReference type="SUPFAM" id="SSF56601">
    <property type="entry name" value="beta-lactamase/transpeptidase-like"/>
    <property type="match status" value="1"/>
</dbReference>
<evidence type="ECO:0000259" key="1">
    <source>
        <dbReference type="Pfam" id="PF00144"/>
    </source>
</evidence>
<evidence type="ECO:0000313" key="3">
    <source>
        <dbReference type="Proteomes" id="UP000298616"/>
    </source>
</evidence>
<dbReference type="Gene3D" id="3.40.710.10">
    <property type="entry name" value="DD-peptidase/beta-lactamase superfamily"/>
    <property type="match status" value="1"/>
</dbReference>
<dbReference type="InterPro" id="IPR001466">
    <property type="entry name" value="Beta-lactam-related"/>
</dbReference>
<evidence type="ECO:0000313" key="2">
    <source>
        <dbReference type="EMBL" id="QCK16888.1"/>
    </source>
</evidence>
<accession>A0A4D7KBP3</accession>
<gene>
    <name evidence="2" type="ORF">DCC35_20200</name>
</gene>
<feature type="domain" description="Beta-lactamase-related" evidence="1">
    <location>
        <begin position="51"/>
        <end position="362"/>
    </location>
</feature>
<dbReference type="EMBL" id="CP028923">
    <property type="protein sequence ID" value="QCK16888.1"/>
    <property type="molecule type" value="Genomic_DNA"/>
</dbReference>
<dbReference type="PANTHER" id="PTHR46825">
    <property type="entry name" value="D-ALANYL-D-ALANINE-CARBOXYPEPTIDASE/ENDOPEPTIDASE AMPH"/>
    <property type="match status" value="1"/>
</dbReference>
<dbReference type="InterPro" id="IPR050491">
    <property type="entry name" value="AmpC-like"/>
</dbReference>
<dbReference type="OrthoDB" id="9793489at2"/>
<name>A0A4D7KBP3_9BACT</name>
<dbReference type="KEGG" id="fpf:DCC35_20200"/>
<proteinExistence type="predicted"/>
<dbReference type="PANTHER" id="PTHR46825:SF9">
    <property type="entry name" value="BETA-LACTAMASE-RELATED DOMAIN-CONTAINING PROTEIN"/>
    <property type="match status" value="1"/>
</dbReference>
<reference evidence="2 3" key="1">
    <citation type="submission" date="2018-04" db="EMBL/GenBank/DDBJ databases">
        <title>Complete genome uncultured novel isolate.</title>
        <authorList>
            <person name="Merlino G."/>
        </authorList>
    </citation>
    <scope>NUCLEOTIDE SEQUENCE [LARGE SCALE GENOMIC DNA]</scope>
    <source>
        <strain evidence="3">R1DC9</strain>
    </source>
</reference>
<keyword evidence="3" id="KW-1185">Reference proteome</keyword>
<sequence length="384" mass="43666">MKAYIFFFLTAIFFTDCERNQRENNRLLNLQDQLDSLILLKNKQGLFDGTVVIGGKKVERFERAIGTADRSWGITMKQNFVFDIASLNKSFIASLIMVAEEEGKLNTSDKLVDHLESFDYKGKFSDEITIHQLLTHTSGLPNYDGVSEELRKDNFLKLKRSNFSNNEYVDFISQLDSVASPGKKFHYSNFAYHLLPIILENIYQKSFNQLLQEKICTPLELERTLSVTNNKIIIEDLVGAYEFNADAGEYQKNDFIDLTLGRRIFSSAEDLYLWGQSLNENTFLSEPSLKKIKTNHLSGINNDISYGYGWAIFDGNGEYKFGDLSVDNKYIIHGGNTGGYQSILVNVNEGELIISILSNIGDKSNLLELASTIVKIYNLNNHEI</sequence>
<dbReference type="Pfam" id="PF00144">
    <property type="entry name" value="Beta-lactamase"/>
    <property type="match status" value="1"/>
</dbReference>
<protein>
    <recommendedName>
        <fullName evidence="1">Beta-lactamase-related domain-containing protein</fullName>
    </recommendedName>
</protein>
<dbReference type="Proteomes" id="UP000298616">
    <property type="component" value="Chromosome"/>
</dbReference>
<dbReference type="AlphaFoldDB" id="A0A4D7KBP3"/>